<gene>
    <name evidence="11" type="ORF">QIA45_03205</name>
</gene>
<evidence type="ECO:0000256" key="8">
    <source>
        <dbReference type="ARBA" id="ARBA00038435"/>
    </source>
</evidence>
<keyword evidence="6 9" id="KW-1133">Transmembrane helix</keyword>
<keyword evidence="12" id="KW-1185">Reference proteome</keyword>
<feature type="domain" description="Na+/H+ antiporter NhaC-like C-terminal" evidence="10">
    <location>
        <begin position="18"/>
        <end position="216"/>
    </location>
</feature>
<organism evidence="11 12">
    <name type="scientific">Borrelia andersonii</name>
    <name type="common">Borreliella andersonii</name>
    <dbReference type="NCBI Taxonomy" id="42109"/>
    <lineage>
        <taxon>Bacteria</taxon>
        <taxon>Pseudomonadati</taxon>
        <taxon>Spirochaetota</taxon>
        <taxon>Spirochaetia</taxon>
        <taxon>Spirochaetales</taxon>
        <taxon>Borreliaceae</taxon>
        <taxon>Borreliella</taxon>
    </lineage>
</organism>
<feature type="transmembrane region" description="Helical" evidence="9">
    <location>
        <begin position="414"/>
        <end position="435"/>
    </location>
</feature>
<dbReference type="InterPro" id="IPR018461">
    <property type="entry name" value="Na/H_Antiport_NhaC-like_C"/>
</dbReference>
<evidence type="ECO:0000256" key="6">
    <source>
        <dbReference type="ARBA" id="ARBA00022989"/>
    </source>
</evidence>
<evidence type="ECO:0000256" key="3">
    <source>
        <dbReference type="ARBA" id="ARBA00022449"/>
    </source>
</evidence>
<keyword evidence="4" id="KW-1003">Cell membrane</keyword>
<accession>A0ABZ0CLC5</accession>
<proteinExistence type="inferred from homology"/>
<dbReference type="EMBL" id="CP132457">
    <property type="protein sequence ID" value="WNY66065.1"/>
    <property type="molecule type" value="Genomic_DNA"/>
</dbReference>
<protein>
    <submittedName>
        <fullName evidence="11">Na+/H+ antiporter NhaC family protein</fullName>
    </submittedName>
</protein>
<keyword evidence="5 9" id="KW-0812">Transmembrane</keyword>
<sequence>MESIEGRGQPNFFGLIPFFVFIIIYLGTGIYLGAIGVEMAFYQLPASAAMFLASVVCFLIFKGKFSDKIHIFIKGAAQYDIILMCLIFMLSGAFSSLCKEVGCVEAVANLGIKHINPNWIVSGIFFVTCFLSFSTGTSVGAIVAIAPIAFNIAVKSSINPNLIAAAVMCGAMFGDNLSLISDTTIVSSRTQGSNILDVFISSSFYAFPSAILTFFSFFFLSENLPSTINFLHEGPIDLVKTVPYLIIIIFSLAGMNVFIVLTLGIFSICLISVLYGNLYFLDVMKSVNKGFLNMADLIFLSILTGGVSFVVIHNGGFKWLLVKLKSLIRGKSSAEFSIGVFVSIVDVFLANNTIAILICGKVAKKIAFENNISFQRSASILDMFSCIFQGIIPYGAQMIILVSFSNGLVSPISVLSFLVYFGFLLLFVILSILGLDMKNFFYFFKKNKNF</sequence>
<evidence type="ECO:0000256" key="2">
    <source>
        <dbReference type="ARBA" id="ARBA00022448"/>
    </source>
</evidence>
<feature type="transmembrane region" description="Helical" evidence="9">
    <location>
        <begin position="200"/>
        <end position="220"/>
    </location>
</feature>
<feature type="transmembrane region" description="Helical" evidence="9">
    <location>
        <begin position="81"/>
        <end position="97"/>
    </location>
</feature>
<feature type="transmembrane region" description="Helical" evidence="9">
    <location>
        <begin position="265"/>
        <end position="283"/>
    </location>
</feature>
<evidence type="ECO:0000313" key="12">
    <source>
        <dbReference type="Proteomes" id="UP001305787"/>
    </source>
</evidence>
<dbReference type="Proteomes" id="UP001305787">
    <property type="component" value="Chromosome"/>
</dbReference>
<name>A0ABZ0CLC5_BORAD</name>
<evidence type="ECO:0000256" key="5">
    <source>
        <dbReference type="ARBA" id="ARBA00022692"/>
    </source>
</evidence>
<comment type="subcellular location">
    <subcellularLocation>
        <location evidence="1">Cell membrane</location>
        <topology evidence="1">Multi-pass membrane protein</topology>
    </subcellularLocation>
</comment>
<feature type="transmembrane region" description="Helical" evidence="9">
    <location>
        <begin position="336"/>
        <end position="359"/>
    </location>
</feature>
<feature type="transmembrane region" description="Helical" evidence="9">
    <location>
        <begin position="12"/>
        <end position="34"/>
    </location>
</feature>
<evidence type="ECO:0000313" key="11">
    <source>
        <dbReference type="EMBL" id="WNY66065.1"/>
    </source>
</evidence>
<evidence type="ECO:0000256" key="9">
    <source>
        <dbReference type="SAM" id="Phobius"/>
    </source>
</evidence>
<evidence type="ECO:0000259" key="10">
    <source>
        <dbReference type="Pfam" id="PF03553"/>
    </source>
</evidence>
<evidence type="ECO:0000256" key="4">
    <source>
        <dbReference type="ARBA" id="ARBA00022475"/>
    </source>
</evidence>
<evidence type="ECO:0000256" key="1">
    <source>
        <dbReference type="ARBA" id="ARBA00004651"/>
    </source>
</evidence>
<dbReference type="PANTHER" id="PTHR33451">
    <property type="entry name" value="MALATE-2H(+)/NA(+)-LACTATE ANTIPORTER"/>
    <property type="match status" value="1"/>
</dbReference>
<keyword evidence="2" id="KW-0813">Transport</keyword>
<feature type="transmembrane region" description="Helical" evidence="9">
    <location>
        <begin position="117"/>
        <end position="150"/>
    </location>
</feature>
<dbReference type="InterPro" id="IPR052180">
    <property type="entry name" value="NhaC_Na-H+_Antiporter"/>
</dbReference>
<dbReference type="Pfam" id="PF03553">
    <property type="entry name" value="Na_H_antiporter"/>
    <property type="match status" value="1"/>
</dbReference>
<keyword evidence="3" id="KW-0050">Antiport</keyword>
<reference evidence="11" key="1">
    <citation type="submission" date="2023-07" db="EMBL/GenBank/DDBJ databases">
        <title>Genome sequencing of multiple Borrelia sensu lato isolates.</title>
        <authorList>
            <person name="Mongodin E.F."/>
            <person name="Rudenko N."/>
            <person name="Fraser C.M."/>
            <person name="Schutzer S."/>
            <person name="Luft B."/>
            <person name="Morgan R."/>
            <person name="Chastens S."/>
            <person name="Qiu W."/>
        </authorList>
    </citation>
    <scope>NUCLEOTIDE SEQUENCE [LARGE SCALE GENOMIC DNA]</scope>
    <source>
        <strain evidence="11">21038</strain>
    </source>
</reference>
<dbReference type="PANTHER" id="PTHR33451:SF3">
    <property type="entry name" value="MALATE-2H(+)_NA(+)-LACTATE ANTIPORTER"/>
    <property type="match status" value="1"/>
</dbReference>
<evidence type="ECO:0000256" key="7">
    <source>
        <dbReference type="ARBA" id="ARBA00023136"/>
    </source>
</evidence>
<feature type="transmembrane region" description="Helical" evidence="9">
    <location>
        <begin position="380"/>
        <end position="402"/>
    </location>
</feature>
<keyword evidence="7 9" id="KW-0472">Membrane</keyword>
<feature type="transmembrane region" description="Helical" evidence="9">
    <location>
        <begin position="295"/>
        <end position="316"/>
    </location>
</feature>
<comment type="similarity">
    <text evidence="8">Belongs to the NhaC Na(+)/H(+) (TC 2.A.35) antiporter family.</text>
</comment>
<feature type="transmembrane region" description="Helical" evidence="9">
    <location>
        <begin position="40"/>
        <end position="61"/>
    </location>
</feature>
<dbReference type="RefSeq" id="WP_316255424.1">
    <property type="nucleotide sequence ID" value="NZ_CP132457.1"/>
</dbReference>